<evidence type="ECO:0000313" key="3">
    <source>
        <dbReference type="EMBL" id="QIH72102.1"/>
    </source>
</evidence>
<dbReference type="InterPro" id="IPR007712">
    <property type="entry name" value="RelE/ParE_toxin"/>
</dbReference>
<comment type="similarity">
    <text evidence="1">Belongs to the RelE toxin family.</text>
</comment>
<dbReference type="PANTHER" id="PTHR35601:SF1">
    <property type="entry name" value="TOXIN RELE"/>
    <property type="match status" value="1"/>
</dbReference>
<organism evidence="3 4">
    <name type="scientific">Brevundimonas mediterranea</name>
    <dbReference type="NCBI Taxonomy" id="74329"/>
    <lineage>
        <taxon>Bacteria</taxon>
        <taxon>Pseudomonadati</taxon>
        <taxon>Pseudomonadota</taxon>
        <taxon>Alphaproteobacteria</taxon>
        <taxon>Caulobacterales</taxon>
        <taxon>Caulobacteraceae</taxon>
        <taxon>Brevundimonas</taxon>
    </lineage>
</organism>
<evidence type="ECO:0000313" key="4">
    <source>
        <dbReference type="Proteomes" id="UP000501325"/>
    </source>
</evidence>
<dbReference type="Proteomes" id="UP000501325">
    <property type="component" value="Chromosome"/>
</dbReference>
<evidence type="ECO:0000256" key="1">
    <source>
        <dbReference type="ARBA" id="ARBA00006226"/>
    </source>
</evidence>
<dbReference type="InterPro" id="IPR035093">
    <property type="entry name" value="RelE/ParE_toxin_dom_sf"/>
</dbReference>
<sequence>MPFDLQFLPSALKEWEKLGAPVRAQFKTKLAERLEYPRVPKDALHGMRDHYKIKLRDAGYRLVYRVEDAIVTVTVVAVGRRDRSQVYRDAARRHE</sequence>
<dbReference type="RefSeq" id="WP_008261032.1">
    <property type="nucleotide sequence ID" value="NZ_CP048751.1"/>
</dbReference>
<gene>
    <name evidence="3" type="ORF">GYM46_03445</name>
</gene>
<proteinExistence type="inferred from homology"/>
<dbReference type="Gene3D" id="3.30.2310.20">
    <property type="entry name" value="RelE-like"/>
    <property type="match status" value="1"/>
</dbReference>
<dbReference type="KEGG" id="bmed:GYM46_03445"/>
<dbReference type="EMBL" id="CP048751">
    <property type="protein sequence ID" value="QIH72102.1"/>
    <property type="molecule type" value="Genomic_DNA"/>
</dbReference>
<dbReference type="NCBIfam" id="TIGR02385">
    <property type="entry name" value="RelE_StbE"/>
    <property type="match status" value="1"/>
</dbReference>
<dbReference type="PANTHER" id="PTHR35601">
    <property type="entry name" value="TOXIN RELE"/>
    <property type="match status" value="1"/>
</dbReference>
<dbReference type="AlphaFoldDB" id="A0AB37E4Z1"/>
<protein>
    <submittedName>
        <fullName evidence="3">Type II toxin-antitoxin system RelE/ParE family toxin</fullName>
    </submittedName>
</protein>
<reference evidence="3 4" key="1">
    <citation type="submission" date="2020-01" db="EMBL/GenBank/DDBJ databases">
        <authorList>
            <person name="Wang S."/>
        </authorList>
    </citation>
    <scope>NUCLEOTIDE SEQUENCE [LARGE SCALE GENOMIC DNA]</scope>
    <source>
        <strain evidence="3 4">D151-2-6</strain>
    </source>
</reference>
<dbReference type="SUPFAM" id="SSF143011">
    <property type="entry name" value="RelE-like"/>
    <property type="match status" value="1"/>
</dbReference>
<evidence type="ECO:0000256" key="2">
    <source>
        <dbReference type="ARBA" id="ARBA00022649"/>
    </source>
</evidence>
<name>A0AB37E4Z1_9CAUL</name>
<dbReference type="Pfam" id="PF05016">
    <property type="entry name" value="ParE_toxin"/>
    <property type="match status" value="1"/>
</dbReference>
<keyword evidence="2" id="KW-1277">Toxin-antitoxin system</keyword>
<accession>A0AB37E4Z1</accession>